<organism evidence="9 10">
    <name type="scientific">Peptoclostridium litorale DSM 5388</name>
    <dbReference type="NCBI Taxonomy" id="1121324"/>
    <lineage>
        <taxon>Bacteria</taxon>
        <taxon>Bacillati</taxon>
        <taxon>Bacillota</taxon>
        <taxon>Clostridia</taxon>
        <taxon>Peptostreptococcales</taxon>
        <taxon>Peptoclostridiaceae</taxon>
        <taxon>Peptoclostridium</taxon>
    </lineage>
</organism>
<feature type="transmembrane region" description="Helical" evidence="7">
    <location>
        <begin position="62"/>
        <end position="81"/>
    </location>
</feature>
<dbReference type="InterPro" id="IPR035906">
    <property type="entry name" value="MetI-like_sf"/>
</dbReference>
<dbReference type="PANTHER" id="PTHR30151:SF20">
    <property type="entry name" value="ABC TRANSPORTER PERMEASE PROTEIN HI_0355-RELATED"/>
    <property type="match status" value="1"/>
</dbReference>
<dbReference type="eggNOG" id="COG0600">
    <property type="taxonomic scope" value="Bacteria"/>
</dbReference>
<keyword evidence="3" id="KW-1003">Cell membrane</keyword>
<feature type="domain" description="ABC transmembrane type-1" evidence="8">
    <location>
        <begin position="59"/>
        <end position="239"/>
    </location>
</feature>
<feature type="transmembrane region" description="Helical" evidence="7">
    <location>
        <begin position="12"/>
        <end position="32"/>
    </location>
</feature>
<comment type="subcellular location">
    <subcellularLocation>
        <location evidence="1 7">Cell membrane</location>
        <topology evidence="1 7">Multi-pass membrane protein</topology>
    </subcellularLocation>
</comment>
<dbReference type="Pfam" id="PF00528">
    <property type="entry name" value="BPD_transp_1"/>
    <property type="match status" value="1"/>
</dbReference>
<protein>
    <submittedName>
        <fullName evidence="9">Putative ABC transporter permease protein</fullName>
    </submittedName>
</protein>
<dbReference type="Gene3D" id="1.10.3720.10">
    <property type="entry name" value="MetI-like"/>
    <property type="match status" value="1"/>
</dbReference>
<evidence type="ECO:0000313" key="10">
    <source>
        <dbReference type="Proteomes" id="UP000027946"/>
    </source>
</evidence>
<comment type="similarity">
    <text evidence="7">Belongs to the binding-protein-dependent transport system permease family.</text>
</comment>
<dbReference type="PANTHER" id="PTHR30151">
    <property type="entry name" value="ALKANE SULFONATE ABC TRANSPORTER-RELATED, MEMBRANE SUBUNIT"/>
    <property type="match status" value="1"/>
</dbReference>
<dbReference type="EMBL" id="JJMM01000010">
    <property type="protein sequence ID" value="KDR95557.1"/>
    <property type="molecule type" value="Genomic_DNA"/>
</dbReference>
<dbReference type="PROSITE" id="PS50928">
    <property type="entry name" value="ABC_TM1"/>
    <property type="match status" value="1"/>
</dbReference>
<feature type="transmembrane region" description="Helical" evidence="7">
    <location>
        <begin position="93"/>
        <end position="119"/>
    </location>
</feature>
<evidence type="ECO:0000256" key="3">
    <source>
        <dbReference type="ARBA" id="ARBA00022475"/>
    </source>
</evidence>
<name>A0A069RMZ9_PEPLI</name>
<gene>
    <name evidence="9" type="ORF">CLIT_10c02840</name>
</gene>
<evidence type="ECO:0000256" key="6">
    <source>
        <dbReference type="ARBA" id="ARBA00023136"/>
    </source>
</evidence>
<comment type="caution">
    <text evidence="9">The sequence shown here is derived from an EMBL/GenBank/DDBJ whole genome shotgun (WGS) entry which is preliminary data.</text>
</comment>
<keyword evidence="4 7" id="KW-0812">Transmembrane</keyword>
<dbReference type="GO" id="GO:0055085">
    <property type="term" value="P:transmembrane transport"/>
    <property type="evidence" value="ECO:0007669"/>
    <property type="project" value="InterPro"/>
</dbReference>
<evidence type="ECO:0000256" key="4">
    <source>
        <dbReference type="ARBA" id="ARBA00022692"/>
    </source>
</evidence>
<evidence type="ECO:0000256" key="1">
    <source>
        <dbReference type="ARBA" id="ARBA00004651"/>
    </source>
</evidence>
<dbReference type="OrthoDB" id="9804353at2"/>
<dbReference type="STRING" id="1121324.CLIT_10c02840"/>
<keyword evidence="2 7" id="KW-0813">Transport</keyword>
<keyword evidence="5 7" id="KW-1133">Transmembrane helix</keyword>
<evidence type="ECO:0000256" key="7">
    <source>
        <dbReference type="RuleBase" id="RU363032"/>
    </source>
</evidence>
<reference evidence="9 10" key="1">
    <citation type="submission" date="2014-03" db="EMBL/GenBank/DDBJ databases">
        <title>Genome sequence of Clostridium litorale W6, DSM 5388.</title>
        <authorList>
            <person name="Poehlein A."/>
            <person name="Jagirdar A."/>
            <person name="Khonsari B."/>
            <person name="Chibani C.M."/>
            <person name="Gutierrez Gutierrez D.A."/>
            <person name="Davydova E."/>
            <person name="Alghaithi H.S."/>
            <person name="Nair K.P."/>
            <person name="Dhamotharan K."/>
            <person name="Chandran L."/>
            <person name="G W."/>
            <person name="Daniel R."/>
        </authorList>
    </citation>
    <scope>NUCLEOTIDE SEQUENCE [LARGE SCALE GENOMIC DNA]</scope>
    <source>
        <strain evidence="9 10">W6</strain>
    </source>
</reference>
<evidence type="ECO:0000256" key="2">
    <source>
        <dbReference type="ARBA" id="ARBA00022448"/>
    </source>
</evidence>
<keyword evidence="6 7" id="KW-0472">Membrane</keyword>
<keyword evidence="10" id="KW-1185">Reference proteome</keyword>
<evidence type="ECO:0000256" key="5">
    <source>
        <dbReference type="ARBA" id="ARBA00022989"/>
    </source>
</evidence>
<feature type="transmembrane region" description="Helical" evidence="7">
    <location>
        <begin position="221"/>
        <end position="241"/>
    </location>
</feature>
<evidence type="ECO:0000313" key="9">
    <source>
        <dbReference type="EMBL" id="KDR95557.1"/>
    </source>
</evidence>
<dbReference type="InterPro" id="IPR000515">
    <property type="entry name" value="MetI-like"/>
</dbReference>
<dbReference type="RefSeq" id="WP_038263896.1">
    <property type="nucleotide sequence ID" value="NZ_FSRH01000006.1"/>
</dbReference>
<dbReference type="AlphaFoldDB" id="A0A069RMZ9"/>
<dbReference type="GO" id="GO:0005886">
    <property type="term" value="C:plasma membrane"/>
    <property type="evidence" value="ECO:0007669"/>
    <property type="project" value="UniProtKB-SubCell"/>
</dbReference>
<feature type="transmembrane region" description="Helical" evidence="7">
    <location>
        <begin position="188"/>
        <end position="209"/>
    </location>
</feature>
<dbReference type="Proteomes" id="UP000027946">
    <property type="component" value="Unassembled WGS sequence"/>
</dbReference>
<evidence type="ECO:0000259" key="8">
    <source>
        <dbReference type="PROSITE" id="PS50928"/>
    </source>
</evidence>
<accession>A0A069RMZ9</accession>
<proteinExistence type="inferred from homology"/>
<sequence>MKRLTSTENNLLPVAFIFALTMLWEFVVRIFSIPKYVLPAPSGILKALYRSRDVLLLHTRTTIIEAVIGFAAAIILALLLAGVMNRWKKVKKMFYPVIVISQTVPIIVLAPLIMIWLGFGIMPKISIVVLTCFFPIVISITEGLETVDEDIISMMKVMRASSWQIFTKVKLPAVLPAFFSGLKIAATYSIMGAVIAEWIGAQSGLGVYMTRAMHSFHTEELFADILIVVALSICMFEIINYTGKKIMPWNK</sequence>
<feature type="transmembrane region" description="Helical" evidence="7">
    <location>
        <begin position="125"/>
        <end position="144"/>
    </location>
</feature>
<dbReference type="SUPFAM" id="SSF161098">
    <property type="entry name" value="MetI-like"/>
    <property type="match status" value="1"/>
</dbReference>
<dbReference type="CDD" id="cd06261">
    <property type="entry name" value="TM_PBP2"/>
    <property type="match status" value="1"/>
</dbReference>